<dbReference type="InterPro" id="IPR039426">
    <property type="entry name" value="TonB-dep_rcpt-like"/>
</dbReference>
<evidence type="ECO:0000256" key="9">
    <source>
        <dbReference type="RuleBase" id="RU003357"/>
    </source>
</evidence>
<dbReference type="Proteomes" id="UP001597216">
    <property type="component" value="Unassembled WGS sequence"/>
</dbReference>
<dbReference type="PANTHER" id="PTHR30069:SF40">
    <property type="entry name" value="TONB-DEPENDENT RECEPTOR NMB0964-RELATED"/>
    <property type="match status" value="1"/>
</dbReference>
<dbReference type="InterPro" id="IPR037066">
    <property type="entry name" value="Plug_dom_sf"/>
</dbReference>
<dbReference type="Pfam" id="PF00593">
    <property type="entry name" value="TonB_dep_Rec_b-barrel"/>
    <property type="match status" value="1"/>
</dbReference>
<comment type="similarity">
    <text evidence="8 9">Belongs to the TonB-dependent receptor family.</text>
</comment>
<sequence>MRRTALFAAASAAALSLATGAAHAAEEAGTPNAVSELVVTGAPYVVSIDSTTTSVDVVKRDDLDQAPSGGLGDVLNGMPGVRSTFFGPGASRPVIRGLSGPRVMVLTNGVGQIDASALSPDHQVATDPQEAERIEVLRGPAALAYGGSAIGGVVNIIDDRIPDQPVDGVHGRVLADGSTVDKGQSYSGALKAGTGPWNFTIDGVHKESKDYSIPVPAKSARLAAEDGEDFLGGDDSKVANTALKLDAYGAGMSYTGDAGFIGLAAKRTETTYGVPTEEADPVSIRLKQTRYDARGALNVDLGPFDKIKFAAGYADYTHTEFEGPDPGTTFLSDGWEARVELIQRAQDGWQGAVGVQALKRDFDAIGDEALVPRTKITEAGVFTLQRLDKDSWGVEGGLRLDQRKLDSLAGKADFTNVSASLGAFVRPAEGWFLGLALSRTSRAPSEEELFADGPHPATLAYEVGDTKLDNEVSYAADATLHYNAGGWNADLHLYVTKYDGFIDLYRTGAVDAGSGLDVFHFVQTEAKFYGTEAEVSYLFWQDGERSLTFEGGADYVHGETDLGPAARVPPWSVTGRAIFEGGWWTGKLELRHVADQNRVAEHELPTDSYEMLNASLVFRPLKNQDFKILIDGRNLTDSQAREHASFLKDLAPLPGRSLRIGVGYSF</sequence>
<gene>
    <name evidence="13" type="ORF">ACFQ27_02485</name>
</gene>
<comment type="subcellular location">
    <subcellularLocation>
        <location evidence="1 8">Cell outer membrane</location>
        <topology evidence="1 8">Multi-pass membrane protein</topology>
    </subcellularLocation>
</comment>
<evidence type="ECO:0000256" key="2">
    <source>
        <dbReference type="ARBA" id="ARBA00022448"/>
    </source>
</evidence>
<keyword evidence="3 8" id="KW-1134">Transmembrane beta strand</keyword>
<evidence type="ECO:0000256" key="6">
    <source>
        <dbReference type="ARBA" id="ARBA00023136"/>
    </source>
</evidence>
<evidence type="ECO:0000256" key="8">
    <source>
        <dbReference type="PROSITE-ProRule" id="PRU01360"/>
    </source>
</evidence>
<keyword evidence="6 8" id="KW-0472">Membrane</keyword>
<feature type="domain" description="TonB-dependent receptor plug" evidence="12">
    <location>
        <begin position="49"/>
        <end position="153"/>
    </location>
</feature>
<feature type="signal peptide" evidence="10">
    <location>
        <begin position="1"/>
        <end position="24"/>
    </location>
</feature>
<evidence type="ECO:0000256" key="4">
    <source>
        <dbReference type="ARBA" id="ARBA00022692"/>
    </source>
</evidence>
<reference evidence="14" key="1">
    <citation type="journal article" date="2019" name="Int. J. Syst. Evol. Microbiol.">
        <title>The Global Catalogue of Microorganisms (GCM) 10K type strain sequencing project: providing services to taxonomists for standard genome sequencing and annotation.</title>
        <authorList>
            <consortium name="The Broad Institute Genomics Platform"/>
            <consortium name="The Broad Institute Genome Sequencing Center for Infectious Disease"/>
            <person name="Wu L."/>
            <person name="Ma J."/>
        </authorList>
    </citation>
    <scope>NUCLEOTIDE SEQUENCE [LARGE SCALE GENOMIC DNA]</scope>
    <source>
        <strain evidence="14">CCUG 55074</strain>
    </source>
</reference>
<evidence type="ECO:0000256" key="7">
    <source>
        <dbReference type="ARBA" id="ARBA00023237"/>
    </source>
</evidence>
<organism evidence="13 14">
    <name type="scientific">Phenylobacterium conjunctum</name>
    <dbReference type="NCBI Taxonomy" id="1298959"/>
    <lineage>
        <taxon>Bacteria</taxon>
        <taxon>Pseudomonadati</taxon>
        <taxon>Pseudomonadota</taxon>
        <taxon>Alphaproteobacteria</taxon>
        <taxon>Caulobacterales</taxon>
        <taxon>Caulobacteraceae</taxon>
        <taxon>Phenylobacterium</taxon>
    </lineage>
</organism>
<dbReference type="InterPro" id="IPR036942">
    <property type="entry name" value="Beta-barrel_TonB_sf"/>
</dbReference>
<keyword evidence="7 8" id="KW-0998">Cell outer membrane</keyword>
<dbReference type="PROSITE" id="PS52016">
    <property type="entry name" value="TONB_DEPENDENT_REC_3"/>
    <property type="match status" value="1"/>
</dbReference>
<dbReference type="RefSeq" id="WP_377352292.1">
    <property type="nucleotide sequence ID" value="NZ_JBHTLQ010000004.1"/>
</dbReference>
<evidence type="ECO:0000256" key="10">
    <source>
        <dbReference type="SAM" id="SignalP"/>
    </source>
</evidence>
<keyword evidence="4 8" id="KW-0812">Transmembrane</keyword>
<name>A0ABW3SWY1_9CAUL</name>
<keyword evidence="2 8" id="KW-0813">Transport</keyword>
<keyword evidence="13" id="KW-0675">Receptor</keyword>
<evidence type="ECO:0000256" key="1">
    <source>
        <dbReference type="ARBA" id="ARBA00004571"/>
    </source>
</evidence>
<keyword evidence="14" id="KW-1185">Reference proteome</keyword>
<dbReference type="EMBL" id="JBHTLQ010000004">
    <property type="protein sequence ID" value="MFD1189433.1"/>
    <property type="molecule type" value="Genomic_DNA"/>
</dbReference>
<feature type="domain" description="TonB-dependent receptor-like beta-barrel" evidence="11">
    <location>
        <begin position="270"/>
        <end position="635"/>
    </location>
</feature>
<dbReference type="PANTHER" id="PTHR30069">
    <property type="entry name" value="TONB-DEPENDENT OUTER MEMBRANE RECEPTOR"/>
    <property type="match status" value="1"/>
</dbReference>
<dbReference type="InterPro" id="IPR012910">
    <property type="entry name" value="Plug_dom"/>
</dbReference>
<comment type="caution">
    <text evidence="13">The sequence shown here is derived from an EMBL/GenBank/DDBJ whole genome shotgun (WGS) entry which is preliminary data.</text>
</comment>
<evidence type="ECO:0000313" key="14">
    <source>
        <dbReference type="Proteomes" id="UP001597216"/>
    </source>
</evidence>
<protein>
    <submittedName>
        <fullName evidence="13">TonB-dependent receptor</fullName>
    </submittedName>
</protein>
<feature type="chain" id="PRO_5047422866" evidence="10">
    <location>
        <begin position="25"/>
        <end position="666"/>
    </location>
</feature>
<dbReference type="SUPFAM" id="SSF56935">
    <property type="entry name" value="Porins"/>
    <property type="match status" value="1"/>
</dbReference>
<dbReference type="InterPro" id="IPR000531">
    <property type="entry name" value="Beta-barrel_TonB"/>
</dbReference>
<accession>A0ABW3SWY1</accession>
<dbReference type="Pfam" id="PF07715">
    <property type="entry name" value="Plug"/>
    <property type="match status" value="1"/>
</dbReference>
<evidence type="ECO:0000256" key="5">
    <source>
        <dbReference type="ARBA" id="ARBA00023077"/>
    </source>
</evidence>
<evidence type="ECO:0000256" key="3">
    <source>
        <dbReference type="ARBA" id="ARBA00022452"/>
    </source>
</evidence>
<evidence type="ECO:0000313" key="13">
    <source>
        <dbReference type="EMBL" id="MFD1189433.1"/>
    </source>
</evidence>
<dbReference type="Gene3D" id="2.170.130.10">
    <property type="entry name" value="TonB-dependent receptor, plug domain"/>
    <property type="match status" value="1"/>
</dbReference>
<proteinExistence type="inferred from homology"/>
<evidence type="ECO:0000259" key="11">
    <source>
        <dbReference type="Pfam" id="PF00593"/>
    </source>
</evidence>
<dbReference type="Gene3D" id="2.40.170.20">
    <property type="entry name" value="TonB-dependent receptor, beta-barrel domain"/>
    <property type="match status" value="1"/>
</dbReference>
<evidence type="ECO:0000259" key="12">
    <source>
        <dbReference type="Pfam" id="PF07715"/>
    </source>
</evidence>
<keyword evidence="10" id="KW-0732">Signal</keyword>
<keyword evidence="5 9" id="KW-0798">TonB box</keyword>